<dbReference type="PANTHER" id="PTHR43304">
    <property type="entry name" value="PHYTOCHROME-LIKE PROTEIN CPH1"/>
    <property type="match status" value="1"/>
</dbReference>
<evidence type="ECO:0000313" key="19">
    <source>
        <dbReference type="Proteomes" id="UP000027982"/>
    </source>
</evidence>
<dbReference type="InterPro" id="IPR052162">
    <property type="entry name" value="Sensor_kinase/Photoreceptor"/>
</dbReference>
<comment type="catalytic activity">
    <reaction evidence="1">
        <text>ATP + protein L-histidine = ADP + protein N-phospho-L-histidine.</text>
        <dbReference type="EC" id="2.7.13.3"/>
    </reaction>
</comment>
<dbReference type="SMART" id="SM00086">
    <property type="entry name" value="PAC"/>
    <property type="match status" value="11"/>
</dbReference>
<dbReference type="eggNOG" id="COG2205">
    <property type="taxonomic scope" value="Bacteria"/>
</dbReference>
<dbReference type="PROSITE" id="PS50112">
    <property type="entry name" value="PAS"/>
    <property type="match status" value="3"/>
</dbReference>
<dbReference type="Pfam" id="PF08447">
    <property type="entry name" value="PAS_3"/>
    <property type="match status" value="5"/>
</dbReference>
<evidence type="ECO:0000256" key="3">
    <source>
        <dbReference type="ARBA" id="ARBA00012438"/>
    </source>
</evidence>
<feature type="domain" description="PAC" evidence="17">
    <location>
        <begin position="856"/>
        <end position="907"/>
    </location>
</feature>
<keyword evidence="7" id="KW-0547">Nucleotide-binding</keyword>
<dbReference type="SUPFAM" id="SSF55874">
    <property type="entry name" value="ATPase domain of HSP90 chaperone/DNA topoisomerase II/histidine kinase"/>
    <property type="match status" value="1"/>
</dbReference>
<dbReference type="InterPro" id="IPR003661">
    <property type="entry name" value="HisK_dim/P_dom"/>
</dbReference>
<evidence type="ECO:0000256" key="5">
    <source>
        <dbReference type="ARBA" id="ARBA00022553"/>
    </source>
</evidence>
<feature type="domain" description="PAS" evidence="16">
    <location>
        <begin position="1337"/>
        <end position="1407"/>
    </location>
</feature>
<evidence type="ECO:0000256" key="11">
    <source>
        <dbReference type="ARBA" id="ARBA00023136"/>
    </source>
</evidence>
<dbReference type="InterPro" id="IPR013767">
    <property type="entry name" value="PAS_fold"/>
</dbReference>
<dbReference type="Gene3D" id="3.30.450.20">
    <property type="entry name" value="PAS domain"/>
    <property type="match status" value="11"/>
</dbReference>
<evidence type="ECO:0000256" key="10">
    <source>
        <dbReference type="ARBA" id="ARBA00023012"/>
    </source>
</evidence>
<dbReference type="CDD" id="cd00130">
    <property type="entry name" value="PAS"/>
    <property type="match status" value="4"/>
</dbReference>
<dbReference type="InterPro" id="IPR036890">
    <property type="entry name" value="HATPase_C_sf"/>
</dbReference>
<sequence length="1839" mass="207224">MHSEAEAFFELARELMIVRTLEGKLLAINPAIERILGWTPDEATAMDLPALVHPEDRAARLRGIESLLKTGGTTSWDCRCLSKSGEYKWIHWTCTVDLAGDRVYFAGSDLTEVNDLKERLESSRQHAEAEMTHLLTHVRCLLWQAEVWVEGEEFIWQTEIRNPAGAEHFLQIEIPPDCDYSIAFHLAKLDEDTGRMKQTCDAALRNGDSGYQQEFRMRLASGEIRWIFEDVSITPSAAGRWLLNGVCTDVTEQKKANEEMSRVLTTARCLLIQADVRDRDGALVWVSQVRNLEGAQQFFPIHISEGETYGNAFHRAKLRGDSARMNQRSTMALRNGESGYQQEFRVRRMDGEIRWLAEDVHVEHLDEGRWYVTSVCTDITERKLAEEAMSQILTGANCLLWQAQVTDRGEKPFWEMEFHNEAAAQQFLPLTIPEGATYLDAFEASWHPDDTAGMHATSEGAILSGADGYRQEFRVRSSNGEYRWLAEDVTIKSQGDGQWRLTGVCTDITERKESQEEISQVLQSARCLLWQADIFDRDGELEWYTEFRNPGAAQAFLPVDIPPGCSYTQAFDAARLPEEAAQMRLHHASEIPEGKSGYQQEFRIRIASGEIRWLAEDVTIEPLEPGHWRLTGVCTDVTEQKKAQEETSQVLSSAHCLLWQAEVTETATDFDWNLEFRNPEAAQQFLPVEIPNGGSYTDGFYRARPQEHSESINRLSSMALSSGQSGYQQEFSVRTANGDLRWLSEDVHIEQSGEGRWRLTGVCTDITERKRVEDSMSKVQATARCLLWEATVVDLDGFLSWTIGIINPDAAQQLLAMEVMPGGNYTDAFNLAKLPEDLPRMNTVSTAALRSGQDSYQQEYRIKVAGGEIRWLDESVSVEPDGEGQWRLTGVCVDVTERRRAEEEVKLVVNSARCLLWQADVTERDGIFEWGPDLYNPGTPKNELGIQPAADGASEIDADTQVFLGERLPEDAKRMDEVSDRALRTGQSGYRHEYRVRSKEGEIYWISEDVTIEPKGPREWRLTGVCTDITERKRAEIALSESEIRLRAVIESVDEIAFEFDAEGTYVEIWTANEKLLAKPRSELIGQRVAAVLGEEWSRPFIEAFGRVMANLEPESLEYSLDLPDGKHWFLARISPILGSDGSCQTVCLLARDISARKMAEEALRRSEASYQRIVANVPGVVSQLLLHPDGSYQCLYLNAACREMFGREPAEFEQDASLVLATVYSDDRRSFIESFSAAASTLSPWKWEGRYYAKGGEVRWLEAISRPELQPNGDILWDCLLMDATARKNMEAEMKRSQDELQDRFHDRTRDLRHANVALQNEILERKQAQEELKESEMRYRAIVEDQTEMICRFLADGTFTFVNDAHCRYYEALPEDLLGRSFIDFLPPEDATRIRNHLASLGPRNPVGSYEISTLSRDGEIRWQHWTDRCIWDEEGEFVCFQSVGRDITARKKTEEALLLAKEEAERANLAKSEFLSRMSHELRTPLNAILGFGQLLDRNELDEVQKESVQHILKGGRHLLGLINEVLDLARVEAGRTDVSIEPVSVATVVRESLDLVQSLGSEHNVRLDVDVTKFTPYYALADQQRLKQVLINLLSNGIKYNRSGGSVQVDCSTEGDRLRIDVQDTGHGIAAGDLDKLFRPFERLTANNTNVEGTGLGLALSKRLINLMNGELEVQSTVGVGSRFSITLPLSESPEKKLTAIPAEFVEQTPGPMGSYSVLCIEDNLSNLRLVEVLLGSRPGIELLSAMQGNVGLDLARQLKPDLILLDLNLPDMSGKDVMARLRESSDTKEIPIVVISADATPVQIERLLGGGADAYLTKPLDVAAFLATLDRFLK</sequence>
<dbReference type="GO" id="GO:0005886">
    <property type="term" value="C:plasma membrane"/>
    <property type="evidence" value="ECO:0007669"/>
    <property type="project" value="UniProtKB-SubCell"/>
</dbReference>
<feature type="domain" description="PAC" evidence="17">
    <location>
        <begin position="598"/>
        <end position="649"/>
    </location>
</feature>
<dbReference type="GO" id="GO:0000155">
    <property type="term" value="F:phosphorelay sensor kinase activity"/>
    <property type="evidence" value="ECO:0007669"/>
    <property type="project" value="InterPro"/>
</dbReference>
<dbReference type="SMART" id="SM00448">
    <property type="entry name" value="REC"/>
    <property type="match status" value="1"/>
</dbReference>
<keyword evidence="9" id="KW-0067">ATP-binding</keyword>
<organism evidence="18 19">
    <name type="scientific">Fimbriimonas ginsengisoli Gsoil 348</name>
    <dbReference type="NCBI Taxonomy" id="661478"/>
    <lineage>
        <taxon>Bacteria</taxon>
        <taxon>Bacillati</taxon>
        <taxon>Armatimonadota</taxon>
        <taxon>Fimbriimonadia</taxon>
        <taxon>Fimbriimonadales</taxon>
        <taxon>Fimbriimonadaceae</taxon>
        <taxon>Fimbriimonas</taxon>
    </lineage>
</organism>
<dbReference type="PROSITE" id="PS50110">
    <property type="entry name" value="RESPONSE_REGULATORY"/>
    <property type="match status" value="1"/>
</dbReference>
<evidence type="ECO:0000256" key="8">
    <source>
        <dbReference type="ARBA" id="ARBA00022777"/>
    </source>
</evidence>
<feature type="domain" description="PAC" evidence="17">
    <location>
        <begin position="990"/>
        <end position="1041"/>
    </location>
</feature>
<dbReference type="InterPro" id="IPR000700">
    <property type="entry name" value="PAS-assoc_C"/>
</dbReference>
<evidence type="ECO:0000256" key="12">
    <source>
        <dbReference type="PROSITE-ProRule" id="PRU00169"/>
    </source>
</evidence>
<dbReference type="SUPFAM" id="SSF55785">
    <property type="entry name" value="PYP-like sensor domain (PAS domain)"/>
    <property type="match status" value="11"/>
</dbReference>
<keyword evidence="19" id="KW-1185">Reference proteome</keyword>
<comment type="subcellular location">
    <subcellularLocation>
        <location evidence="2">Cell membrane</location>
    </subcellularLocation>
</comment>
<dbReference type="FunFam" id="3.30.565.10:FF:000023">
    <property type="entry name" value="PAS domain-containing sensor histidine kinase"/>
    <property type="match status" value="1"/>
</dbReference>
<reference evidence="18 19" key="1">
    <citation type="journal article" date="2014" name="PLoS ONE">
        <title>The first complete genome sequence of the class fimbriimonadia in the phylum armatimonadetes.</title>
        <authorList>
            <person name="Hu Z.Y."/>
            <person name="Wang Y.Z."/>
            <person name="Im W.T."/>
            <person name="Wang S.Y."/>
            <person name="Zhao G.P."/>
            <person name="Zheng H.J."/>
            <person name="Quan Z.X."/>
        </authorList>
    </citation>
    <scope>NUCLEOTIDE SEQUENCE [LARGE SCALE GENOMIC DNA]</scope>
    <source>
        <strain evidence="18">Gsoil 348</strain>
    </source>
</reference>
<dbReference type="EMBL" id="CP007139">
    <property type="protein sequence ID" value="AIE86008.1"/>
    <property type="molecule type" value="Genomic_DNA"/>
</dbReference>
<feature type="domain" description="PAC" evidence="17">
    <location>
        <begin position="1410"/>
        <end position="1462"/>
    </location>
</feature>
<dbReference type="InterPro" id="IPR005467">
    <property type="entry name" value="His_kinase_dom"/>
</dbReference>
<dbReference type="InterPro" id="IPR036097">
    <property type="entry name" value="HisK_dim/P_sf"/>
</dbReference>
<dbReference type="Proteomes" id="UP000027982">
    <property type="component" value="Chromosome"/>
</dbReference>
<dbReference type="PROSITE" id="PS50109">
    <property type="entry name" value="HIS_KIN"/>
    <property type="match status" value="1"/>
</dbReference>
<evidence type="ECO:0000256" key="4">
    <source>
        <dbReference type="ARBA" id="ARBA00022475"/>
    </source>
</evidence>
<dbReference type="SUPFAM" id="SSF52172">
    <property type="entry name" value="CheY-like"/>
    <property type="match status" value="1"/>
</dbReference>
<feature type="domain" description="PAS" evidence="16">
    <location>
        <begin position="1"/>
        <end position="71"/>
    </location>
</feature>
<dbReference type="InterPro" id="IPR001789">
    <property type="entry name" value="Sig_transdc_resp-reg_receiver"/>
</dbReference>
<feature type="domain" description="PAC" evidence="17">
    <location>
        <begin position="211"/>
        <end position="262"/>
    </location>
</feature>
<keyword evidence="4" id="KW-1003">Cell membrane</keyword>
<dbReference type="KEGG" id="fgi:OP10G_2640"/>
<evidence type="ECO:0000259" key="16">
    <source>
        <dbReference type="PROSITE" id="PS50112"/>
    </source>
</evidence>
<dbReference type="InterPro" id="IPR000014">
    <property type="entry name" value="PAS"/>
</dbReference>
<keyword evidence="6" id="KW-0808">Transferase</keyword>
<keyword evidence="8" id="KW-0418">Kinase</keyword>
<keyword evidence="10" id="KW-0902">Two-component regulatory system</keyword>
<evidence type="ECO:0000256" key="7">
    <source>
        <dbReference type="ARBA" id="ARBA00022741"/>
    </source>
</evidence>
<dbReference type="Gene3D" id="3.40.50.2300">
    <property type="match status" value="1"/>
</dbReference>
<dbReference type="InterPro" id="IPR013655">
    <property type="entry name" value="PAS_fold_3"/>
</dbReference>
<dbReference type="PRINTS" id="PR00344">
    <property type="entry name" value="BCTRLSENSOR"/>
</dbReference>
<evidence type="ECO:0000259" key="15">
    <source>
        <dbReference type="PROSITE" id="PS50110"/>
    </source>
</evidence>
<dbReference type="Gene3D" id="1.10.287.130">
    <property type="match status" value="1"/>
</dbReference>
<feature type="domain" description="PAC" evidence="17">
    <location>
        <begin position="340"/>
        <end position="391"/>
    </location>
</feature>
<gene>
    <name evidence="18" type="ORF">OP10G_2640</name>
</gene>
<evidence type="ECO:0000259" key="14">
    <source>
        <dbReference type="PROSITE" id="PS50109"/>
    </source>
</evidence>
<feature type="modified residue" description="4-aspartylphosphate" evidence="12">
    <location>
        <position position="1771"/>
    </location>
</feature>
<evidence type="ECO:0000259" key="17">
    <source>
        <dbReference type="PROSITE" id="PS50113"/>
    </source>
</evidence>
<feature type="domain" description="PAC" evidence="17">
    <location>
        <begin position="469"/>
        <end position="520"/>
    </location>
</feature>
<dbReference type="SMART" id="SM00387">
    <property type="entry name" value="HATPase_c"/>
    <property type="match status" value="1"/>
</dbReference>
<dbReference type="Pfam" id="PF00989">
    <property type="entry name" value="PAS"/>
    <property type="match status" value="1"/>
</dbReference>
<dbReference type="GO" id="GO:0005524">
    <property type="term" value="F:ATP binding"/>
    <property type="evidence" value="ECO:0007669"/>
    <property type="project" value="UniProtKB-KW"/>
</dbReference>
<feature type="coiled-coil region" evidence="13">
    <location>
        <begin position="1313"/>
        <end position="1347"/>
    </location>
</feature>
<dbReference type="Pfam" id="PF08448">
    <property type="entry name" value="PAS_4"/>
    <property type="match status" value="1"/>
</dbReference>
<dbReference type="EC" id="2.7.13.3" evidence="3"/>
<dbReference type="NCBIfam" id="TIGR00229">
    <property type="entry name" value="sensory_box"/>
    <property type="match status" value="6"/>
</dbReference>
<evidence type="ECO:0000313" key="18">
    <source>
        <dbReference type="EMBL" id="AIE86008.1"/>
    </source>
</evidence>
<dbReference type="HOGENOM" id="CLU_237167_0_0_0"/>
<dbReference type="PROSITE" id="PS50113">
    <property type="entry name" value="PAC"/>
    <property type="match status" value="9"/>
</dbReference>
<dbReference type="InterPro" id="IPR035965">
    <property type="entry name" value="PAS-like_dom_sf"/>
</dbReference>
<keyword evidence="5 12" id="KW-0597">Phosphoprotein</keyword>
<dbReference type="SUPFAM" id="SSF47384">
    <property type="entry name" value="Homodimeric domain of signal transducing histidine kinase"/>
    <property type="match status" value="1"/>
</dbReference>
<dbReference type="InterPro" id="IPR013656">
    <property type="entry name" value="PAS_4"/>
</dbReference>
<accession>A0A068NR42</accession>
<evidence type="ECO:0000256" key="2">
    <source>
        <dbReference type="ARBA" id="ARBA00004236"/>
    </source>
</evidence>
<evidence type="ECO:0000256" key="1">
    <source>
        <dbReference type="ARBA" id="ARBA00000085"/>
    </source>
</evidence>
<protein>
    <recommendedName>
        <fullName evidence="3">histidine kinase</fullName>
        <ecNumber evidence="3">2.7.13.3</ecNumber>
    </recommendedName>
</protein>
<proteinExistence type="predicted"/>
<dbReference type="Pfam" id="PF00072">
    <property type="entry name" value="Response_reg"/>
    <property type="match status" value="1"/>
</dbReference>
<dbReference type="STRING" id="661478.OP10G_2640"/>
<feature type="domain" description="PAC" evidence="17">
    <location>
        <begin position="727"/>
        <end position="778"/>
    </location>
</feature>
<dbReference type="InterPro" id="IPR004358">
    <property type="entry name" value="Sig_transdc_His_kin-like_C"/>
</dbReference>
<feature type="domain" description="PAC" evidence="17">
    <location>
        <begin position="1115"/>
        <end position="1166"/>
    </location>
</feature>
<keyword evidence="11" id="KW-0472">Membrane</keyword>
<evidence type="ECO:0000256" key="13">
    <source>
        <dbReference type="SAM" id="Coils"/>
    </source>
</evidence>
<dbReference type="PANTHER" id="PTHR43304:SF1">
    <property type="entry name" value="PAC DOMAIN-CONTAINING PROTEIN"/>
    <property type="match status" value="1"/>
</dbReference>
<dbReference type="GO" id="GO:0006355">
    <property type="term" value="P:regulation of DNA-templated transcription"/>
    <property type="evidence" value="ECO:0007669"/>
    <property type="project" value="InterPro"/>
</dbReference>
<dbReference type="SMART" id="SM00388">
    <property type="entry name" value="HisKA"/>
    <property type="match status" value="1"/>
</dbReference>
<dbReference type="eggNOG" id="COG2202">
    <property type="taxonomic scope" value="Bacteria"/>
</dbReference>
<evidence type="ECO:0000256" key="9">
    <source>
        <dbReference type="ARBA" id="ARBA00022840"/>
    </source>
</evidence>
<name>A0A068NR42_FIMGI</name>
<dbReference type="CDD" id="cd16922">
    <property type="entry name" value="HATPase_EvgS-ArcB-TorS-like"/>
    <property type="match status" value="1"/>
</dbReference>
<feature type="domain" description="PAS" evidence="16">
    <location>
        <begin position="1042"/>
        <end position="1112"/>
    </location>
</feature>
<dbReference type="CDD" id="cd00082">
    <property type="entry name" value="HisKA"/>
    <property type="match status" value="1"/>
</dbReference>
<evidence type="ECO:0000256" key="6">
    <source>
        <dbReference type="ARBA" id="ARBA00022679"/>
    </source>
</evidence>
<dbReference type="InterPro" id="IPR001610">
    <property type="entry name" value="PAC"/>
</dbReference>
<dbReference type="Pfam" id="PF00512">
    <property type="entry name" value="HisKA"/>
    <property type="match status" value="1"/>
</dbReference>
<dbReference type="SMART" id="SM00091">
    <property type="entry name" value="PAS"/>
    <property type="match status" value="5"/>
</dbReference>
<dbReference type="Pfam" id="PF02518">
    <property type="entry name" value="HATPase_c"/>
    <property type="match status" value="1"/>
</dbReference>
<keyword evidence="13" id="KW-0175">Coiled coil</keyword>
<feature type="domain" description="Response regulatory" evidence="15">
    <location>
        <begin position="1721"/>
        <end position="1838"/>
    </location>
</feature>
<dbReference type="InterPro" id="IPR003594">
    <property type="entry name" value="HATPase_dom"/>
</dbReference>
<dbReference type="InterPro" id="IPR011006">
    <property type="entry name" value="CheY-like_superfamily"/>
</dbReference>
<feature type="domain" description="Histidine kinase" evidence="14">
    <location>
        <begin position="1480"/>
        <end position="1696"/>
    </location>
</feature>
<dbReference type="Gene3D" id="3.30.565.10">
    <property type="entry name" value="Histidine kinase-like ATPase, C-terminal domain"/>
    <property type="match status" value="1"/>
</dbReference>